<keyword evidence="1" id="KW-0732">Signal</keyword>
<feature type="chain" id="PRO_5005212270" description="Lipoprotein" evidence="1">
    <location>
        <begin position="19"/>
        <end position="98"/>
    </location>
</feature>
<accession>A0A0H4X2F1</accession>
<name>A0A0H4X2F1_9BACT</name>
<keyword evidence="3" id="KW-1185">Reference proteome</keyword>
<dbReference type="AlphaFoldDB" id="A0A0H4X2F1"/>
<evidence type="ECO:0000256" key="1">
    <source>
        <dbReference type="SAM" id="SignalP"/>
    </source>
</evidence>
<dbReference type="OrthoDB" id="9990840at2"/>
<dbReference type="Proteomes" id="UP000009026">
    <property type="component" value="Chromosome"/>
</dbReference>
<evidence type="ECO:0008006" key="4">
    <source>
        <dbReference type="Google" id="ProtNLM"/>
    </source>
</evidence>
<dbReference type="KEGG" id="mym:A176_004747"/>
<protein>
    <recommendedName>
        <fullName evidence="4">Lipoprotein</fullName>
    </recommendedName>
</protein>
<dbReference type="PATRIC" id="fig|1297742.4.peg.4794"/>
<gene>
    <name evidence="2" type="ORF">A176_004747</name>
</gene>
<evidence type="ECO:0000313" key="3">
    <source>
        <dbReference type="Proteomes" id="UP000009026"/>
    </source>
</evidence>
<dbReference type="EMBL" id="CP012109">
    <property type="protein sequence ID" value="AKQ67835.1"/>
    <property type="molecule type" value="Genomic_DNA"/>
</dbReference>
<reference evidence="2 3" key="1">
    <citation type="journal article" date="2016" name="PLoS ONE">
        <title>Complete Genome Sequence and Comparative Genomics of a Novel Myxobacterium Myxococcus hansupus.</title>
        <authorList>
            <person name="Sharma G."/>
            <person name="Narwani T."/>
            <person name="Subramanian S."/>
        </authorList>
    </citation>
    <scope>NUCLEOTIDE SEQUENCE [LARGE SCALE GENOMIC DNA]</scope>
    <source>
        <strain evidence="3">mixupus</strain>
    </source>
</reference>
<organism evidence="2 3">
    <name type="scientific">Pseudomyxococcus hansupus</name>
    <dbReference type="NCBI Taxonomy" id="1297742"/>
    <lineage>
        <taxon>Bacteria</taxon>
        <taxon>Pseudomonadati</taxon>
        <taxon>Myxococcota</taxon>
        <taxon>Myxococcia</taxon>
        <taxon>Myxococcales</taxon>
        <taxon>Cystobacterineae</taxon>
        <taxon>Myxococcaceae</taxon>
        <taxon>Pseudomyxococcus</taxon>
    </lineage>
</organism>
<evidence type="ECO:0000313" key="2">
    <source>
        <dbReference type="EMBL" id="AKQ67835.1"/>
    </source>
</evidence>
<proteinExistence type="predicted"/>
<feature type="signal peptide" evidence="1">
    <location>
        <begin position="1"/>
        <end position="18"/>
    </location>
</feature>
<dbReference type="PROSITE" id="PS51257">
    <property type="entry name" value="PROKAR_LIPOPROTEIN"/>
    <property type="match status" value="1"/>
</dbReference>
<sequence>MKLRNVSLLSMAVGLMVACGGPVPEDGAEAATQEAELTTCGYVSGPESYNSAEEACEMARHFAPNFCSGLGGVQSINRFCLYTDGPPWQASVRVCCNQ</sequence>